<evidence type="ECO:0000256" key="1">
    <source>
        <dbReference type="ARBA" id="ARBA00004141"/>
    </source>
</evidence>
<evidence type="ECO:0000259" key="6">
    <source>
        <dbReference type="PROSITE" id="PS50850"/>
    </source>
</evidence>
<feature type="transmembrane region" description="Helical" evidence="5">
    <location>
        <begin position="160"/>
        <end position="179"/>
    </location>
</feature>
<dbReference type="Proteomes" id="UP000641853">
    <property type="component" value="Unassembled WGS sequence"/>
</dbReference>
<reference evidence="7" key="1">
    <citation type="submission" date="2020-06" db="EMBL/GenBank/DDBJ databases">
        <title>Draft genome sequences of strains closely related to Aspergillus parafelis and Aspergillus hiratsukae.</title>
        <authorList>
            <person name="Dos Santos R.A.C."/>
            <person name="Rivero-Menendez O."/>
            <person name="Steenwyk J.L."/>
            <person name="Mead M.E."/>
            <person name="Goldman G.H."/>
            <person name="Alastruey-Izquierdo A."/>
            <person name="Rokas A."/>
        </authorList>
    </citation>
    <scope>NUCLEOTIDE SEQUENCE</scope>
    <source>
        <strain evidence="7">CNM-CM7691</strain>
    </source>
</reference>
<dbReference type="PROSITE" id="PS50850">
    <property type="entry name" value="MFS"/>
    <property type="match status" value="1"/>
</dbReference>
<name>A0A8H6QT69_9EURO</name>
<comment type="subcellular location">
    <subcellularLocation>
        <location evidence="1">Membrane</location>
        <topology evidence="1">Multi-pass membrane protein</topology>
    </subcellularLocation>
</comment>
<feature type="domain" description="Major facilitator superfamily (MFS) profile" evidence="6">
    <location>
        <begin position="38"/>
        <end position="524"/>
    </location>
</feature>
<evidence type="ECO:0000256" key="2">
    <source>
        <dbReference type="ARBA" id="ARBA00022692"/>
    </source>
</evidence>
<feature type="transmembrane region" description="Helical" evidence="5">
    <location>
        <begin position="390"/>
        <end position="416"/>
    </location>
</feature>
<feature type="transmembrane region" description="Helical" evidence="5">
    <location>
        <begin position="191"/>
        <end position="209"/>
    </location>
</feature>
<sequence>MEEPSPAPADHENEQTPLLQNFQDRQFHVLSHKQLLVVFPALALVQFTSFLDQTAISTALPAIADSLHIGSSISWVGASFLVTSTSVQLINGRLSDIFGRKTCLITALTVMALGNVASGFSDTPSELYATRAFSGFGAGAINALVQIAVSDYTTLEQRGYYFGIIGVATALGNGLGPVVGGALTEQTSWRWTFWFIGPLAGVAVLHLAFALPKSGASTRGIWKQLQMMDWLGILTSMVSIILILIPLSQGGSAISWTSPTVIVMLPTGVCIFLVFLVIEWRFVKLPLLPLHLFQYGLSTNILLAMNIIIGWVFWANLFYIPLYFQNVRGWSPATAGSLILPMVIAHGATSALSGILVAATGRYTRIISGGAALWTIGAIGKTLYGQTTPVWSFFMVGIFEGFGVGCSLQPVLVGLLAGSQNSDRAVLTGLRNFIRDIGGAMGITISGTILNNVLYRGLKGKLSPELISQLTSSAFALRSIDLSDDDKHLVSTVYMRGVQAVFVSYAVLITVYFLCSLFLEDYGLGGKYAQVKSSVTTNPETEEY</sequence>
<dbReference type="PANTHER" id="PTHR23501">
    <property type="entry name" value="MAJOR FACILITATOR SUPERFAMILY"/>
    <property type="match status" value="1"/>
</dbReference>
<dbReference type="InterPro" id="IPR020846">
    <property type="entry name" value="MFS_dom"/>
</dbReference>
<dbReference type="GO" id="GO:0022857">
    <property type="term" value="F:transmembrane transporter activity"/>
    <property type="evidence" value="ECO:0007669"/>
    <property type="project" value="InterPro"/>
</dbReference>
<dbReference type="InterPro" id="IPR011701">
    <property type="entry name" value="MFS"/>
</dbReference>
<evidence type="ECO:0000256" key="3">
    <source>
        <dbReference type="ARBA" id="ARBA00022989"/>
    </source>
</evidence>
<gene>
    <name evidence="7" type="ORF">CNMCM7691_005725</name>
</gene>
<dbReference type="InterPro" id="IPR036259">
    <property type="entry name" value="MFS_trans_sf"/>
</dbReference>
<dbReference type="PANTHER" id="PTHR23501:SF78">
    <property type="entry name" value="MAJOR FACILITATOR SUPERFAMILY (MFS) PROFILE DOMAIN-CONTAINING PROTEIN-RELATED"/>
    <property type="match status" value="1"/>
</dbReference>
<keyword evidence="3 5" id="KW-1133">Transmembrane helix</keyword>
<feature type="transmembrane region" description="Helical" evidence="5">
    <location>
        <begin position="261"/>
        <end position="280"/>
    </location>
</feature>
<feature type="transmembrane region" description="Helical" evidence="5">
    <location>
        <begin position="437"/>
        <end position="455"/>
    </location>
</feature>
<evidence type="ECO:0000313" key="7">
    <source>
        <dbReference type="EMBL" id="KAF7177472.1"/>
    </source>
</evidence>
<protein>
    <recommendedName>
        <fullName evidence="6">Major facilitator superfamily (MFS) profile domain-containing protein</fullName>
    </recommendedName>
</protein>
<evidence type="ECO:0000256" key="5">
    <source>
        <dbReference type="SAM" id="Phobius"/>
    </source>
</evidence>
<feature type="transmembrane region" description="Helical" evidence="5">
    <location>
        <begin position="497"/>
        <end position="519"/>
    </location>
</feature>
<keyword evidence="2 5" id="KW-0812">Transmembrane</keyword>
<dbReference type="GO" id="GO:0005886">
    <property type="term" value="C:plasma membrane"/>
    <property type="evidence" value="ECO:0007669"/>
    <property type="project" value="TreeGrafter"/>
</dbReference>
<dbReference type="Gene3D" id="1.20.1720.10">
    <property type="entry name" value="Multidrug resistance protein D"/>
    <property type="match status" value="1"/>
</dbReference>
<dbReference type="EMBL" id="JACBAG010001897">
    <property type="protein sequence ID" value="KAF7177472.1"/>
    <property type="molecule type" value="Genomic_DNA"/>
</dbReference>
<keyword evidence="8" id="KW-1185">Reference proteome</keyword>
<feature type="transmembrane region" description="Helical" evidence="5">
    <location>
        <begin position="334"/>
        <end position="359"/>
    </location>
</feature>
<evidence type="ECO:0000313" key="8">
    <source>
        <dbReference type="Proteomes" id="UP000641853"/>
    </source>
</evidence>
<dbReference type="PRINTS" id="PR01036">
    <property type="entry name" value="TCRTETB"/>
</dbReference>
<organism evidence="7 8">
    <name type="scientific">Aspergillus felis</name>
    <dbReference type="NCBI Taxonomy" id="1287682"/>
    <lineage>
        <taxon>Eukaryota</taxon>
        <taxon>Fungi</taxon>
        <taxon>Dikarya</taxon>
        <taxon>Ascomycota</taxon>
        <taxon>Pezizomycotina</taxon>
        <taxon>Eurotiomycetes</taxon>
        <taxon>Eurotiomycetidae</taxon>
        <taxon>Eurotiales</taxon>
        <taxon>Aspergillaceae</taxon>
        <taxon>Aspergillus</taxon>
        <taxon>Aspergillus subgen. Fumigati</taxon>
    </lineage>
</organism>
<dbReference type="Pfam" id="PF07690">
    <property type="entry name" value="MFS_1"/>
    <property type="match status" value="1"/>
</dbReference>
<proteinExistence type="predicted"/>
<dbReference type="AlphaFoldDB" id="A0A8H6QT69"/>
<feature type="transmembrane region" description="Helical" evidence="5">
    <location>
        <begin position="230"/>
        <end position="249"/>
    </location>
</feature>
<dbReference type="Gene3D" id="1.20.1250.20">
    <property type="entry name" value="MFS general substrate transporter like domains"/>
    <property type="match status" value="1"/>
</dbReference>
<dbReference type="SUPFAM" id="SSF103473">
    <property type="entry name" value="MFS general substrate transporter"/>
    <property type="match status" value="2"/>
</dbReference>
<keyword evidence="4 5" id="KW-0472">Membrane</keyword>
<evidence type="ECO:0000256" key="4">
    <source>
        <dbReference type="ARBA" id="ARBA00023136"/>
    </source>
</evidence>
<comment type="caution">
    <text evidence="7">The sequence shown here is derived from an EMBL/GenBank/DDBJ whole genome shotgun (WGS) entry which is preliminary data.</text>
</comment>
<accession>A0A8H6QT69</accession>
<feature type="transmembrane region" description="Helical" evidence="5">
    <location>
        <begin position="292"/>
        <end position="314"/>
    </location>
</feature>